<accession>X1MZN9</accession>
<gene>
    <name evidence="1" type="ORF">S06H3_42201</name>
</gene>
<sequence length="165" mass="19395">MHARRTFFIGDLHLDHKNIIRYCNRPFSSVAEMNRTIVDNWDRMVGEGDTIYFLGDMCYGRGSKGIDYWIKRLNGEIVFIRGYHDRPTNGIQFHGSMILNHDGEKFLLIHNPRDAPIEWDGWVVHGHVHNNRPFMDRKKKLINVSAEVLNYRPISLENLMDMIGR</sequence>
<dbReference type="EMBL" id="BARV01026071">
    <property type="protein sequence ID" value="GAI36773.1"/>
    <property type="molecule type" value="Genomic_DNA"/>
</dbReference>
<dbReference type="Gene3D" id="3.60.21.10">
    <property type="match status" value="1"/>
</dbReference>
<dbReference type="AlphaFoldDB" id="X1MZN9"/>
<name>X1MZN9_9ZZZZ</name>
<evidence type="ECO:0008006" key="2">
    <source>
        <dbReference type="Google" id="ProtNLM"/>
    </source>
</evidence>
<dbReference type="InterPro" id="IPR029052">
    <property type="entry name" value="Metallo-depent_PP-like"/>
</dbReference>
<protein>
    <recommendedName>
        <fullName evidence="2">Calcineurin-like phosphoesterase domain-containing protein</fullName>
    </recommendedName>
</protein>
<reference evidence="1" key="1">
    <citation type="journal article" date="2014" name="Front. Microbiol.">
        <title>High frequency of phylogenetically diverse reductive dehalogenase-homologous genes in deep subseafloor sedimentary metagenomes.</title>
        <authorList>
            <person name="Kawai M."/>
            <person name="Futagami T."/>
            <person name="Toyoda A."/>
            <person name="Takaki Y."/>
            <person name="Nishi S."/>
            <person name="Hori S."/>
            <person name="Arai W."/>
            <person name="Tsubouchi T."/>
            <person name="Morono Y."/>
            <person name="Uchiyama I."/>
            <person name="Ito T."/>
            <person name="Fujiyama A."/>
            <person name="Inagaki F."/>
            <person name="Takami H."/>
        </authorList>
    </citation>
    <scope>NUCLEOTIDE SEQUENCE</scope>
    <source>
        <strain evidence="1">Expedition CK06-06</strain>
    </source>
</reference>
<proteinExistence type="predicted"/>
<comment type="caution">
    <text evidence="1">The sequence shown here is derived from an EMBL/GenBank/DDBJ whole genome shotgun (WGS) entry which is preliminary data.</text>
</comment>
<organism evidence="1">
    <name type="scientific">marine sediment metagenome</name>
    <dbReference type="NCBI Taxonomy" id="412755"/>
    <lineage>
        <taxon>unclassified sequences</taxon>
        <taxon>metagenomes</taxon>
        <taxon>ecological metagenomes</taxon>
    </lineage>
</organism>
<evidence type="ECO:0000313" key="1">
    <source>
        <dbReference type="EMBL" id="GAI36773.1"/>
    </source>
</evidence>
<dbReference type="SUPFAM" id="SSF56300">
    <property type="entry name" value="Metallo-dependent phosphatases"/>
    <property type="match status" value="1"/>
</dbReference>